<comment type="catalytic activity">
    <reaction evidence="14">
        <text>3'-phosphoadenylyl sulfate + H2O = adenosine 5'-phosphosulfate + phosphate</text>
        <dbReference type="Rhea" id="RHEA:77639"/>
        <dbReference type="ChEBI" id="CHEBI:15377"/>
        <dbReference type="ChEBI" id="CHEBI:43474"/>
        <dbReference type="ChEBI" id="CHEBI:58243"/>
        <dbReference type="ChEBI" id="CHEBI:58339"/>
        <dbReference type="EC" id="3.1.3.7"/>
    </reaction>
    <physiologicalReaction direction="left-to-right" evidence="14">
        <dbReference type="Rhea" id="RHEA:77640"/>
    </physiologicalReaction>
</comment>
<evidence type="ECO:0000256" key="6">
    <source>
        <dbReference type="ARBA" id="ARBA00022801"/>
    </source>
</evidence>
<comment type="catalytic activity">
    <reaction evidence="13">
        <text>adenosine 3',5'-bisphosphate + H2O = AMP + phosphate</text>
        <dbReference type="Rhea" id="RHEA:10040"/>
        <dbReference type="ChEBI" id="CHEBI:15377"/>
        <dbReference type="ChEBI" id="CHEBI:43474"/>
        <dbReference type="ChEBI" id="CHEBI:58343"/>
        <dbReference type="ChEBI" id="CHEBI:456215"/>
        <dbReference type="EC" id="3.1.3.7"/>
    </reaction>
    <physiologicalReaction direction="left-to-right" evidence="13">
        <dbReference type="Rhea" id="RHEA:10041"/>
    </physiologicalReaction>
</comment>
<evidence type="ECO:0000313" key="19">
    <source>
        <dbReference type="WBParaSite" id="SSLN_0001223301-mRNA-1"/>
    </source>
</evidence>
<comment type="catalytic activity">
    <reaction evidence="10">
        <text>1D-myo-inositol 1,3,4-trisphosphate + H2O = 1D-myo-inositol 3,4-bisphosphate + phosphate</text>
        <dbReference type="Rhea" id="RHEA:70319"/>
        <dbReference type="ChEBI" id="CHEBI:15377"/>
        <dbReference type="ChEBI" id="CHEBI:43474"/>
        <dbReference type="ChEBI" id="CHEBI:58414"/>
        <dbReference type="ChEBI" id="CHEBI:83241"/>
    </reaction>
    <physiologicalReaction direction="left-to-right" evidence="10">
        <dbReference type="Rhea" id="RHEA:70320"/>
    </physiologicalReaction>
</comment>
<dbReference type="SUPFAM" id="SSF56655">
    <property type="entry name" value="Carbohydrate phosphatase"/>
    <property type="match status" value="1"/>
</dbReference>
<dbReference type="Gene3D" id="3.30.540.10">
    <property type="entry name" value="Fructose-1,6-Bisphosphatase, subunit A, domain 1"/>
    <property type="match status" value="1"/>
</dbReference>
<dbReference type="PANTHER" id="PTHR43028">
    <property type="entry name" value="3'(2'),5'-BISPHOSPHATE NUCLEOTIDASE 1"/>
    <property type="match status" value="1"/>
</dbReference>
<dbReference type="AlphaFoldDB" id="A0A183T5N8"/>
<evidence type="ECO:0000256" key="15">
    <source>
        <dbReference type="ARBA" id="ARBA00044519"/>
    </source>
</evidence>
<evidence type="ECO:0000256" key="17">
    <source>
        <dbReference type="ARBA" id="ARBA00044554"/>
    </source>
</evidence>
<comment type="catalytic activity">
    <reaction evidence="11">
        <text>adenosine 2',5'-bisphosphate + H2O = AMP + phosphate</text>
        <dbReference type="Rhea" id="RHEA:77643"/>
        <dbReference type="ChEBI" id="CHEBI:15377"/>
        <dbReference type="ChEBI" id="CHEBI:43474"/>
        <dbReference type="ChEBI" id="CHEBI:194156"/>
        <dbReference type="ChEBI" id="CHEBI:456215"/>
        <dbReference type="EC" id="3.1.3.7"/>
    </reaction>
    <physiologicalReaction direction="left-to-right" evidence="11">
        <dbReference type="Rhea" id="RHEA:77644"/>
    </physiologicalReaction>
</comment>
<dbReference type="PANTHER" id="PTHR43028:SF5">
    <property type="entry name" value="3'(2'),5'-BISPHOSPHATE NUCLEOTIDASE 1"/>
    <property type="match status" value="1"/>
</dbReference>
<dbReference type="WBParaSite" id="SSLN_0001223301-mRNA-1">
    <property type="protein sequence ID" value="SSLN_0001223301-mRNA-1"/>
    <property type="gene ID" value="SSLN_0001223301"/>
</dbReference>
<comment type="cofactor">
    <cofactor evidence="1 18">
        <name>Mg(2+)</name>
        <dbReference type="ChEBI" id="CHEBI:18420"/>
    </cofactor>
</comment>
<keyword evidence="5 18" id="KW-0479">Metal-binding</keyword>
<dbReference type="GO" id="GO:0004441">
    <property type="term" value="F:inositol-1,4-bisphosphate 1-phosphatase activity"/>
    <property type="evidence" value="ECO:0007669"/>
    <property type="project" value="UniProtKB-EC"/>
</dbReference>
<evidence type="ECO:0000256" key="3">
    <source>
        <dbReference type="ARBA" id="ARBA00012633"/>
    </source>
</evidence>
<keyword evidence="7 18" id="KW-0460">Magnesium</keyword>
<name>A0A183T5N8_SCHSO</name>
<evidence type="ECO:0000256" key="13">
    <source>
        <dbReference type="ARBA" id="ARBA00044479"/>
    </source>
</evidence>
<evidence type="ECO:0000256" key="18">
    <source>
        <dbReference type="PIRSR" id="PIRSR600760-2"/>
    </source>
</evidence>
<organism evidence="19">
    <name type="scientific">Schistocephalus solidus</name>
    <name type="common">Tapeworm</name>
    <dbReference type="NCBI Taxonomy" id="70667"/>
    <lineage>
        <taxon>Eukaryota</taxon>
        <taxon>Metazoa</taxon>
        <taxon>Spiralia</taxon>
        <taxon>Lophotrochozoa</taxon>
        <taxon>Platyhelminthes</taxon>
        <taxon>Cestoda</taxon>
        <taxon>Eucestoda</taxon>
        <taxon>Diphyllobothriidea</taxon>
        <taxon>Diphyllobothriidae</taxon>
        <taxon>Schistocephalus</taxon>
    </lineage>
</organism>
<dbReference type="GO" id="GO:0046854">
    <property type="term" value="P:phosphatidylinositol phosphate biosynthetic process"/>
    <property type="evidence" value="ECO:0007669"/>
    <property type="project" value="InterPro"/>
</dbReference>
<dbReference type="EC" id="3.1.3.57" evidence="15"/>
<dbReference type="EC" id="3.1.3.7" evidence="3"/>
<dbReference type="Pfam" id="PF00459">
    <property type="entry name" value="Inositol_P"/>
    <property type="match status" value="1"/>
</dbReference>
<evidence type="ECO:0000256" key="11">
    <source>
        <dbReference type="ARBA" id="ARBA00044466"/>
    </source>
</evidence>
<dbReference type="InterPro" id="IPR020550">
    <property type="entry name" value="Inositol_monophosphatase_CS"/>
</dbReference>
<feature type="binding site" evidence="18">
    <location>
        <position position="118"/>
    </location>
    <ligand>
        <name>Mg(2+)</name>
        <dbReference type="ChEBI" id="CHEBI:18420"/>
        <label>1</label>
        <note>catalytic</note>
    </ligand>
</feature>
<accession>A0A183T5N8</accession>
<protein>
    <recommendedName>
        <fullName evidence="8">3'(2'),5'-bisphosphate nucleotidase 1</fullName>
        <ecNumber evidence="15">3.1.3.57</ecNumber>
        <ecNumber evidence="3">3.1.3.7</ecNumber>
    </recommendedName>
    <alternativeName>
        <fullName evidence="16">3'-phosphoadenosine 5'-phosphate phosphatase</fullName>
    </alternativeName>
    <alternativeName>
        <fullName evidence="9">Bisphosphate 3'-nucleotidase 1</fullName>
    </alternativeName>
    <alternativeName>
        <fullName evidence="17">Inositol-polyphosphate 1-phosphatase</fullName>
    </alternativeName>
</protein>
<evidence type="ECO:0000256" key="16">
    <source>
        <dbReference type="ARBA" id="ARBA00044544"/>
    </source>
</evidence>
<evidence type="ECO:0000256" key="10">
    <source>
        <dbReference type="ARBA" id="ARBA00044465"/>
    </source>
</evidence>
<proteinExistence type="inferred from homology"/>
<reference evidence="19" key="1">
    <citation type="submission" date="2016-06" db="UniProtKB">
        <authorList>
            <consortium name="WormBaseParasite"/>
        </authorList>
    </citation>
    <scope>IDENTIFICATION</scope>
</reference>
<keyword evidence="4" id="KW-0452">Lithium</keyword>
<comment type="catalytic activity">
    <reaction evidence="12">
        <text>1D-myo-inositol 1,4-bisphosphate + H2O = 1D-myo-inositol 4-phosphate + phosphate</text>
        <dbReference type="Rhea" id="RHEA:15553"/>
        <dbReference type="ChEBI" id="CHEBI:15377"/>
        <dbReference type="ChEBI" id="CHEBI:43474"/>
        <dbReference type="ChEBI" id="CHEBI:58282"/>
        <dbReference type="ChEBI" id="CHEBI:58469"/>
        <dbReference type="EC" id="3.1.3.57"/>
    </reaction>
    <physiologicalReaction direction="left-to-right" evidence="12">
        <dbReference type="Rhea" id="RHEA:15554"/>
    </physiologicalReaction>
</comment>
<dbReference type="InterPro" id="IPR000760">
    <property type="entry name" value="Inositol_monophosphatase-like"/>
</dbReference>
<evidence type="ECO:0000256" key="2">
    <source>
        <dbReference type="ARBA" id="ARBA00009759"/>
    </source>
</evidence>
<evidence type="ECO:0000256" key="8">
    <source>
        <dbReference type="ARBA" id="ARBA00040342"/>
    </source>
</evidence>
<evidence type="ECO:0000256" key="5">
    <source>
        <dbReference type="ARBA" id="ARBA00022723"/>
    </source>
</evidence>
<dbReference type="FunFam" id="3.30.540.10:FF:000012">
    <property type="entry name" value="Blast:Putative inositol monophosphatase 3"/>
    <property type="match status" value="1"/>
</dbReference>
<evidence type="ECO:0000256" key="12">
    <source>
        <dbReference type="ARBA" id="ARBA00044478"/>
    </source>
</evidence>
<dbReference type="GO" id="GO:0005737">
    <property type="term" value="C:cytoplasm"/>
    <property type="evidence" value="ECO:0007669"/>
    <property type="project" value="UniProtKB-ARBA"/>
</dbReference>
<keyword evidence="6" id="KW-0378">Hydrolase</keyword>
<sequence>LGMESPLIMRLMASSVTLAKEAASIIRKVCSGGKLGIVEKGVNDLQTQADRSAQHCIVSSLSHKFPGLCIIGEEDLQGKDQPLSHIIEDMDSQVLIKQCPPALESTALEDVVVWVDPLDGTGEFAQATGATADQYLRPNTRVRMHSPYSSHVRSVCAGGLLEHVTVLIGVAVNGRAVGGVVCQPFYMPDFKAVVQMQQERQPPMEQTSPRLIWGLEGLGLFGIKPEPLPSQPVFEDGNPPESMNNVIVTTRSHPTPNTVAALQACVATKILKVGGCGFKVLMLLEGVAHSYVYANSGCKRWDTCAPEALLNCIGGRLTGLDGKLYSYSKEVHPLNTMGVLATPVAAWHSTYLSRIPTSVVQSLTSTSH</sequence>
<dbReference type="GO" id="GO:0046872">
    <property type="term" value="F:metal ion binding"/>
    <property type="evidence" value="ECO:0007669"/>
    <property type="project" value="UniProtKB-KW"/>
</dbReference>
<evidence type="ECO:0000256" key="14">
    <source>
        <dbReference type="ARBA" id="ARBA00044484"/>
    </source>
</evidence>
<dbReference type="InterPro" id="IPR050725">
    <property type="entry name" value="CysQ/Inositol_MonoPase"/>
</dbReference>
<feature type="binding site" evidence="18">
    <location>
        <position position="116"/>
    </location>
    <ligand>
        <name>Mg(2+)</name>
        <dbReference type="ChEBI" id="CHEBI:18420"/>
        <label>1</label>
        <note>catalytic</note>
    </ligand>
</feature>
<dbReference type="GO" id="GO:0008441">
    <property type="term" value="F:3'(2'),5'-bisphosphate nucleotidase activity"/>
    <property type="evidence" value="ECO:0007669"/>
    <property type="project" value="UniProtKB-EC"/>
</dbReference>
<comment type="similarity">
    <text evidence="2">Belongs to the inositol monophosphatase superfamily.</text>
</comment>
<evidence type="ECO:0000256" key="7">
    <source>
        <dbReference type="ARBA" id="ARBA00022842"/>
    </source>
</evidence>
<feature type="binding site" evidence="18">
    <location>
        <position position="302"/>
    </location>
    <ligand>
        <name>Mg(2+)</name>
        <dbReference type="ChEBI" id="CHEBI:18420"/>
        <label>1</label>
        <note>catalytic</note>
    </ligand>
</feature>
<feature type="binding site" evidence="18">
    <location>
        <position position="73"/>
    </location>
    <ligand>
        <name>Mg(2+)</name>
        <dbReference type="ChEBI" id="CHEBI:18420"/>
        <label>1</label>
        <note>catalytic</note>
    </ligand>
</feature>
<evidence type="ECO:0000256" key="1">
    <source>
        <dbReference type="ARBA" id="ARBA00001946"/>
    </source>
</evidence>
<dbReference type="Gene3D" id="3.40.190.80">
    <property type="match status" value="1"/>
</dbReference>
<evidence type="ECO:0000256" key="4">
    <source>
        <dbReference type="ARBA" id="ARBA00022671"/>
    </source>
</evidence>
<dbReference type="FunFam" id="3.40.190.80:FF:000006">
    <property type="entry name" value="Bisphosphate nucleotidase 1"/>
    <property type="match status" value="1"/>
</dbReference>
<dbReference type="PROSITE" id="PS00630">
    <property type="entry name" value="IMP_2"/>
    <property type="match status" value="1"/>
</dbReference>
<evidence type="ECO:0000256" key="9">
    <source>
        <dbReference type="ARBA" id="ARBA00041815"/>
    </source>
</evidence>
<feature type="binding site" evidence="18">
    <location>
        <position position="119"/>
    </location>
    <ligand>
        <name>Mg(2+)</name>
        <dbReference type="ChEBI" id="CHEBI:18420"/>
        <label>1</label>
        <note>catalytic</note>
    </ligand>
</feature>